<proteinExistence type="predicted"/>
<reference evidence="4" key="1">
    <citation type="submission" date="2020-06" db="EMBL/GenBank/DDBJ databases">
        <title>Draft genomic sequecing of Geomonas sp. Red736.</title>
        <authorList>
            <person name="Itoh H."/>
            <person name="Xu Z.X."/>
            <person name="Ushijima N."/>
            <person name="Masuda Y."/>
            <person name="Shiratori Y."/>
            <person name="Senoo K."/>
        </authorList>
    </citation>
    <scope>NUCLEOTIDE SEQUENCE [LARGE SCALE GENOMIC DNA]</scope>
    <source>
        <strain evidence="4">Red736</strain>
    </source>
</reference>
<gene>
    <name evidence="3" type="ORF">GMPD_05210</name>
</gene>
<feature type="domain" description="EVE" evidence="2">
    <location>
        <begin position="10"/>
        <end position="157"/>
    </location>
</feature>
<dbReference type="PANTHER" id="PTHR14087:SF7">
    <property type="entry name" value="THYMOCYTE NUCLEAR PROTEIN 1"/>
    <property type="match status" value="1"/>
</dbReference>
<sequence length="161" mass="18512">MMTKGTDMPNYWLFKSEPSSFSLDDLKSRPDATEHWDGVRNFQARNFLRDQVQVGDQVLFYHSNVAEPGVVGIAEVVRSGYPDFTAFDPNSKYFDPKSAPDKPTWYMVDVRFVRELPRPVTLSELKTIPELGGMALLNRSRLSIQPVRKDEWDRIMRLAGL</sequence>
<name>A0A6V8MRJ6_9BACT</name>
<dbReference type="CDD" id="cd21133">
    <property type="entry name" value="EVE"/>
    <property type="match status" value="1"/>
</dbReference>
<keyword evidence="1" id="KW-0597">Phosphoprotein</keyword>
<protein>
    <submittedName>
        <fullName evidence="3">EVE domain-containing protein</fullName>
    </submittedName>
</protein>
<evidence type="ECO:0000313" key="3">
    <source>
        <dbReference type="EMBL" id="GFO62602.1"/>
    </source>
</evidence>
<dbReference type="SUPFAM" id="SSF88697">
    <property type="entry name" value="PUA domain-like"/>
    <property type="match status" value="1"/>
</dbReference>
<accession>A0A6V8MRJ6</accession>
<dbReference type="EMBL" id="BLXY01000001">
    <property type="protein sequence ID" value="GFO62602.1"/>
    <property type="molecule type" value="Genomic_DNA"/>
</dbReference>
<evidence type="ECO:0000313" key="4">
    <source>
        <dbReference type="Proteomes" id="UP000568888"/>
    </source>
</evidence>
<organism evidence="3 4">
    <name type="scientific">Geomonas paludis</name>
    <dbReference type="NCBI Taxonomy" id="2740185"/>
    <lineage>
        <taxon>Bacteria</taxon>
        <taxon>Pseudomonadati</taxon>
        <taxon>Thermodesulfobacteriota</taxon>
        <taxon>Desulfuromonadia</taxon>
        <taxon>Geobacterales</taxon>
        <taxon>Geobacteraceae</taxon>
        <taxon>Geomonas</taxon>
    </lineage>
</organism>
<dbReference type="InterPro" id="IPR052181">
    <property type="entry name" value="5hmC_binding"/>
</dbReference>
<dbReference type="Pfam" id="PF01878">
    <property type="entry name" value="EVE"/>
    <property type="match status" value="1"/>
</dbReference>
<dbReference type="PANTHER" id="PTHR14087">
    <property type="entry name" value="THYMOCYTE NUCLEAR PROTEIN 1"/>
    <property type="match status" value="1"/>
</dbReference>
<comment type="caution">
    <text evidence="3">The sequence shown here is derived from an EMBL/GenBank/DDBJ whole genome shotgun (WGS) entry which is preliminary data.</text>
</comment>
<evidence type="ECO:0000259" key="2">
    <source>
        <dbReference type="Pfam" id="PF01878"/>
    </source>
</evidence>
<dbReference type="FunFam" id="3.10.590.10:FF:000003">
    <property type="entry name" value="Thymocyte nuclear protein 1"/>
    <property type="match status" value="1"/>
</dbReference>
<dbReference type="InterPro" id="IPR047197">
    <property type="entry name" value="THYN1-like_EVE"/>
</dbReference>
<evidence type="ECO:0000256" key="1">
    <source>
        <dbReference type="ARBA" id="ARBA00022553"/>
    </source>
</evidence>
<dbReference type="InterPro" id="IPR002740">
    <property type="entry name" value="EVE_domain"/>
</dbReference>
<dbReference type="Gene3D" id="3.10.590.10">
    <property type="entry name" value="ph1033 like domains"/>
    <property type="match status" value="1"/>
</dbReference>
<dbReference type="AlphaFoldDB" id="A0A6V8MRJ6"/>
<dbReference type="InterPro" id="IPR015947">
    <property type="entry name" value="PUA-like_sf"/>
</dbReference>
<dbReference type="Proteomes" id="UP000568888">
    <property type="component" value="Unassembled WGS sequence"/>
</dbReference>